<dbReference type="EMBL" id="JAPWDV010000003">
    <property type="protein sequence ID" value="KAJ6218589.1"/>
    <property type="molecule type" value="Genomic_DNA"/>
</dbReference>
<protein>
    <submittedName>
        <fullName evidence="1">Uncharacterized protein</fullName>
    </submittedName>
</protein>
<organism evidence="1 2">
    <name type="scientific">Blomia tropicalis</name>
    <name type="common">Mite</name>
    <dbReference type="NCBI Taxonomy" id="40697"/>
    <lineage>
        <taxon>Eukaryota</taxon>
        <taxon>Metazoa</taxon>
        <taxon>Ecdysozoa</taxon>
        <taxon>Arthropoda</taxon>
        <taxon>Chelicerata</taxon>
        <taxon>Arachnida</taxon>
        <taxon>Acari</taxon>
        <taxon>Acariformes</taxon>
        <taxon>Sarcoptiformes</taxon>
        <taxon>Astigmata</taxon>
        <taxon>Glycyphagoidea</taxon>
        <taxon>Echimyopodidae</taxon>
        <taxon>Blomia</taxon>
    </lineage>
</organism>
<dbReference type="OMA" id="TIKFSFG"/>
<keyword evidence="2" id="KW-1185">Reference proteome</keyword>
<gene>
    <name evidence="1" type="ORF">RDWZM_009746</name>
</gene>
<reference evidence="1" key="1">
    <citation type="submission" date="2022-12" db="EMBL/GenBank/DDBJ databases">
        <title>Genome assemblies of Blomia tropicalis.</title>
        <authorList>
            <person name="Cui Y."/>
        </authorList>
    </citation>
    <scope>NUCLEOTIDE SEQUENCE</scope>
    <source>
        <tissue evidence="1">Adult mites</tissue>
    </source>
</reference>
<dbReference type="Proteomes" id="UP001142055">
    <property type="component" value="Chromosome 3"/>
</dbReference>
<proteinExistence type="predicted"/>
<evidence type="ECO:0000313" key="2">
    <source>
        <dbReference type="Proteomes" id="UP001142055"/>
    </source>
</evidence>
<evidence type="ECO:0000313" key="1">
    <source>
        <dbReference type="EMBL" id="KAJ6218589.1"/>
    </source>
</evidence>
<accession>A0A9Q0RLB1</accession>
<comment type="caution">
    <text evidence="1">The sequence shown here is derived from an EMBL/GenBank/DDBJ whole genome shotgun (WGS) entry which is preliminary data.</text>
</comment>
<sequence>MIQDEEDLLQILDDQNKIPRSSNRRSSILKIGIPETMKRNSRRVSWAQTFQFQELRSDGTSVISSQELNKYGPQLGPKSLEIDVLSCNNENAPPNSQVGSNANDNNVTPCSNIDNLTEMQKLDDEINSRLMEKARSKLQNHKSFTRVLSKYYDKEDKEDYQTVVNTAVNRLGIDIDPATTELFDPTKKPPINNENLTKFLEHFHEQQQLVVPIRTEPVPQVAKPVDLQRFSISPIGEARSEIYSIKHNSSGLDENLYNNCYNSTKIGSDQPSLLEFWKNKSNENNLINDENDEDNHTVHETTMIIVDSSDSDNMDIDMENKTIETSPSSSQDDNDTDDVGGLFKPMLQENEQCSDTAQFSFEIEPATTDKNPQPLSMNNQHEKVEQIKPIQLESTRRQDLTTDFNSNKLSSMSMSLITFSSIDKENSTTKASGAGTAAMELTNIIDISNSENVQDDDGEEIGLFKPMLKQNVKSSDTIKFSFGKDIGTSQTRNKSEDSQQFASLAVNNQLEKVEKIKPIHLESTQRQDLTTDFNSNKLSSMSMSLITLSSIDKENSTTKASVAGTAAMELTNNIDISNSENVQDDDGEEIGLFKPMLKQNVISSDTIKFSFGKDIGTSPTQGKPENSQHLSSFAEFDSKVNPSLKPKEVDSFEFSFVSNKPASPPLCSKESIMVQENVEPIENSLNRKCDMHSFQMSAPSLMMSIKNVSFEMSTLKEQQPTTSSMMNDDDENSINKHGITTIEEVHESLIEELQSIDVNVEVHEITKNDEMETETNDQSEMTYDSTKPLLLGKSVDTILNEEGIEFGNSIDKSGMQENTKINESKSVSVATEIGSASTDKKIASPPMKRPYDFTLMNALLPETKKVSKQINRSLMSFRASTNLNMTTSPLSKASISLANNKTINRRIETTSIPLNVSKQTFNAKTSIVNQNVKNCIELNFNNSQNENQNLDTSLQNVDTLIKKCVRKSCGFDLTEKLRMKSKQLIEERKQCDKSKHETQNLATNVKDSNDIKICFDSNAEPEKNLTLTVNMESVVNNSDNAKNNEEAEESPLDISNISNLDILQNSIEFNDSDFKTDSKEDNKSDSSLLELEKMFESIGSIGGRSRRMSSNSLDETVFEKTFSNELKNLNLSFVNEIVDQTSLLSSSSTDSFSSKLDYYEISKNRALKRFNARTYNHPIYHSISNLDYKAIHIRIYSLDSNEFIIRFLWGTVELRINFNDDCEPIRPMSINIVSLLNQKPIQYEEMRGLYNDQNRPLFDGDDMFLRFEEKHRPILQMGHDYILRHFHERYPQLTKMYANSNRLLELLTELSSIANTARSLTNEVRDIYSAVITELLPSVEDKFSLSIKFLGAYVDTNVDMVISFVPYNYPDEVIHPVIIVPEGEEELYEMENFKAELLNVKNGELHYLYRLVNTAHSYIIRIRNKIRQQHRLEKQKKEFAATKTLQSD</sequence>
<name>A0A9Q0RLB1_BLOTA</name>